<proteinExistence type="predicted"/>
<comment type="caution">
    <text evidence="1">The sequence shown here is derived from an EMBL/GenBank/DDBJ whole genome shotgun (WGS) entry which is preliminary data.</text>
</comment>
<dbReference type="InterPro" id="IPR008554">
    <property type="entry name" value="Glutaredoxin-like"/>
</dbReference>
<evidence type="ECO:0000313" key="1">
    <source>
        <dbReference type="EMBL" id="PPE75832.1"/>
    </source>
</evidence>
<organism evidence="1 2">
    <name type="scientific">Solimonas fluminis</name>
    <dbReference type="NCBI Taxonomy" id="2086571"/>
    <lineage>
        <taxon>Bacteria</taxon>
        <taxon>Pseudomonadati</taxon>
        <taxon>Pseudomonadota</taxon>
        <taxon>Gammaproteobacteria</taxon>
        <taxon>Nevskiales</taxon>
        <taxon>Nevskiaceae</taxon>
        <taxon>Solimonas</taxon>
    </lineage>
</organism>
<sequence length="93" mass="10177">MAGPSAAQAMTSSHRQGLPLLLLSRPGCCLCDELEEDLLAEFGPGRFALERADVDSRPEWRQEYGLRIPVLLDASGRVLSEGRLDPERVAEAL</sequence>
<evidence type="ECO:0000313" key="2">
    <source>
        <dbReference type="Proteomes" id="UP000238220"/>
    </source>
</evidence>
<dbReference type="EMBL" id="PSNW01000001">
    <property type="protein sequence ID" value="PPE75832.1"/>
    <property type="molecule type" value="Genomic_DNA"/>
</dbReference>
<name>A0A2S5TLK4_9GAMM</name>
<dbReference type="Proteomes" id="UP000238220">
    <property type="component" value="Unassembled WGS sequence"/>
</dbReference>
<keyword evidence="2" id="KW-1185">Reference proteome</keyword>
<dbReference type="Pfam" id="PF05768">
    <property type="entry name" value="Glrx-like"/>
    <property type="match status" value="1"/>
</dbReference>
<dbReference type="PANTHER" id="PTHR33558">
    <property type="entry name" value="GLUTAREDOXIN-LIKE PROTEIN C5ORF63 HOMOLOG"/>
    <property type="match status" value="1"/>
</dbReference>
<dbReference type="SUPFAM" id="SSF52833">
    <property type="entry name" value="Thioredoxin-like"/>
    <property type="match status" value="1"/>
</dbReference>
<dbReference type="OrthoDB" id="8537427at2"/>
<reference evidence="1 2" key="1">
    <citation type="submission" date="2018-02" db="EMBL/GenBank/DDBJ databases">
        <title>Genome sequencing of Solimonas sp. HR-BB.</title>
        <authorList>
            <person name="Lee Y."/>
            <person name="Jeon C.O."/>
        </authorList>
    </citation>
    <scope>NUCLEOTIDE SEQUENCE [LARGE SCALE GENOMIC DNA]</scope>
    <source>
        <strain evidence="1 2">HR-BB</strain>
    </source>
</reference>
<gene>
    <name evidence="1" type="ORF">C3942_02805</name>
</gene>
<dbReference type="Gene3D" id="3.40.30.10">
    <property type="entry name" value="Glutaredoxin"/>
    <property type="match status" value="1"/>
</dbReference>
<dbReference type="InterPro" id="IPR052565">
    <property type="entry name" value="Glutaredoxin-like_YDR286C"/>
</dbReference>
<dbReference type="PANTHER" id="PTHR33558:SF1">
    <property type="entry name" value="GLUTAREDOXIN-LIKE PROTEIN C5ORF63 HOMOLOG"/>
    <property type="match status" value="1"/>
</dbReference>
<dbReference type="InterPro" id="IPR036249">
    <property type="entry name" value="Thioredoxin-like_sf"/>
</dbReference>
<dbReference type="AlphaFoldDB" id="A0A2S5TLK4"/>
<protein>
    <submittedName>
        <fullName evidence="1">NrdH-redoxin</fullName>
    </submittedName>
</protein>
<accession>A0A2S5TLK4</accession>